<keyword evidence="5" id="KW-0274">FAD</keyword>
<evidence type="ECO:0000313" key="20">
    <source>
        <dbReference type="Proteomes" id="UP000326950"/>
    </source>
</evidence>
<reference evidence="19 20" key="1">
    <citation type="submission" date="2019-04" db="EMBL/GenBank/DDBJ databases">
        <title>Friends and foes A comparative genomics study of 23 Aspergillus species from section Flavi.</title>
        <authorList>
            <consortium name="DOE Joint Genome Institute"/>
            <person name="Kjaerbolling I."/>
            <person name="Vesth T."/>
            <person name="Frisvad J.C."/>
            <person name="Nybo J.L."/>
            <person name="Theobald S."/>
            <person name="Kildgaard S."/>
            <person name="Isbrandt T."/>
            <person name="Kuo A."/>
            <person name="Sato A."/>
            <person name="Lyhne E.K."/>
            <person name="Kogle M.E."/>
            <person name="Wiebenga A."/>
            <person name="Kun R.S."/>
            <person name="Lubbers R.J."/>
            <person name="Makela M.R."/>
            <person name="Barry K."/>
            <person name="Chovatia M."/>
            <person name="Clum A."/>
            <person name="Daum C."/>
            <person name="Haridas S."/>
            <person name="He G."/>
            <person name="LaButti K."/>
            <person name="Lipzen A."/>
            <person name="Mondo S."/>
            <person name="Riley R."/>
            <person name="Salamov A."/>
            <person name="Simmons B.A."/>
            <person name="Magnuson J.K."/>
            <person name="Henrissat B."/>
            <person name="Mortensen U.H."/>
            <person name="Larsen T.O."/>
            <person name="Devries R.P."/>
            <person name="Grigoriev I.V."/>
            <person name="Machida M."/>
            <person name="Baker S.E."/>
            <person name="Andersen M.R."/>
        </authorList>
    </citation>
    <scope>NUCLEOTIDE SEQUENCE [LARGE SCALE GENOMIC DNA]</scope>
    <source>
        <strain evidence="19 20">CBS 117626</strain>
    </source>
</reference>
<keyword evidence="6" id="KW-0560">Oxidoreductase</keyword>
<protein>
    <recommendedName>
        <fullName evidence="14">Cholesterol oxidase</fullName>
        <ecNumber evidence="13">1.1.3.6</ecNumber>
        <ecNumber evidence="11">5.3.3.1</ecNumber>
    </recommendedName>
    <alternativeName>
        <fullName evidence="15">Cholesterol isomerase</fullName>
    </alternativeName>
</protein>
<dbReference type="PANTHER" id="PTHR47470:SF1">
    <property type="entry name" value="FAD-DEPENDENT OXIDOREDUCTASE 2 FAD BINDING DOMAIN-CONTAINING PROTEIN"/>
    <property type="match status" value="1"/>
</dbReference>
<dbReference type="PROSITE" id="PS50206">
    <property type="entry name" value="RHODANESE_3"/>
    <property type="match status" value="1"/>
</dbReference>
<sequence>MADLDNPKPDDYPRLSRPFQSMKAAYDVVVVGSGYGAGVAASRMARAGKSVAVLELGWEWRPGAYPYTSAQCLKELNISGSSSWLFAGKPTQLFQLILGNGQHAFVAHALGGCSLVNAGVFLEADQGTLQLSPWPPEIKNDPSVLQTYYSRAADMLQPSTYPADHPPLKKLEHLRKQAIYLGKKRNFYRVPLTTSFQRGRNRAGVTIQPNGGSGNECTGQNDGSKHSVATTYLTDAWYWGTEIFCGCEVRYVEKAPDGHGYLVFFAWHGSGRSVFEKDFKTQLFWVKANDLCFLGAGSLGTTEILLRSKKYGLSTSPMVGRNMSSNGDMLVFGYNGDEEINGISGNPTGLSNGPGPLITGVIDNREACSSKEALAGYVIEDGCIPAPFLPIIQIMLMLQSLRDYTPPRCHRAMQQFSKGLSGIKSLILGPRVPAGAVQRTATYLVMSHDSNELTMALMNDKPCFRGPAEGRSENWARILKILRNMIGRTGATMGFSYFYGLYKDEVTVHPLGGANMSRDGTGREGVTNHLGQVFTGHGSEVHDGLVCCDASVIPTSLAVNPLATISALAERSLDRIAQQYNYSINMSSTNGDLDVSSEPSVSTHDLHNPQDHPDIHEPSRSIGWQFTEVLAGYISMQRNNIDFTVAEALGKSASSEMRMFLTVEICRKQGPENRGYEGICTGTVSCCALSAETMRVTEGKVRFFVQAETTAEATTIIYSLHLLSLEGIIFHVEGHKVIDSAASLSPREMWKATTTVYLRIAREDLMKVGKGVLHISWPSFRQQMKTFCATEPLELRVLFALLIFLVYFGLQLSMFFFRPFVSMRKPGNYLQHTLAAKQGPLTQFDVRAKDGITVLLQVYEPLPVTDQGYINENLGNPPILFLPGVTGVGARHSIFALPFQRCNMVEYFTARGCRCYVLTPRWGCDNSIAADCTVYDCRLDVAAALQHISSQEEQKPYVVAHCQGSVALAMGLLDGTIDSTQLLGVTANSVFINQRFAYWNSWKAATPLLIRLYERVAGNLFPIGTSHSNRLVQRVLDVVLRFYPVRRRRDICTSTLCRRTSFAFGLCWNHTNLDTSIHENIGQFFAGTHTKILEHITCMGTRGGCLDNQLNPLITPENLRRLQGLPVLFITGTANEVFEPESTLRDYEMLRRRFGEHLYRRFQAEGYGHLDTIVGKSAAEDVYWKVADHLRC</sequence>
<evidence type="ECO:0000256" key="8">
    <source>
        <dbReference type="ARBA" id="ARBA00023166"/>
    </source>
</evidence>
<feature type="region of interest" description="Disordered" evidence="16">
    <location>
        <begin position="591"/>
        <end position="618"/>
    </location>
</feature>
<evidence type="ECO:0000256" key="9">
    <source>
        <dbReference type="ARBA" id="ARBA00023221"/>
    </source>
</evidence>
<evidence type="ECO:0000256" key="3">
    <source>
        <dbReference type="ARBA" id="ARBA00022548"/>
    </source>
</evidence>
<evidence type="ECO:0000256" key="6">
    <source>
        <dbReference type="ARBA" id="ARBA00023002"/>
    </source>
</evidence>
<keyword evidence="17" id="KW-1133">Transmembrane helix</keyword>
<dbReference type="Pfam" id="PF00732">
    <property type="entry name" value="GMC_oxred_N"/>
    <property type="match status" value="1"/>
</dbReference>
<dbReference type="SUPFAM" id="SSF51905">
    <property type="entry name" value="FAD/NAD(P)-binding domain"/>
    <property type="match status" value="1"/>
</dbReference>
<evidence type="ECO:0000256" key="2">
    <source>
        <dbReference type="ARBA" id="ARBA00010790"/>
    </source>
</evidence>
<gene>
    <name evidence="19" type="ORF">BDV40DRAFT_308206</name>
</gene>
<dbReference type="Gene3D" id="3.50.50.60">
    <property type="entry name" value="FAD/NAD(P)-binding domain"/>
    <property type="match status" value="3"/>
</dbReference>
<feature type="transmembrane region" description="Helical" evidence="17">
    <location>
        <begin position="797"/>
        <end position="817"/>
    </location>
</feature>
<evidence type="ECO:0000256" key="16">
    <source>
        <dbReference type="SAM" id="MobiDB-lite"/>
    </source>
</evidence>
<proteinExistence type="inferred from homology"/>
<evidence type="ECO:0000256" key="10">
    <source>
        <dbReference type="ARBA" id="ARBA00023235"/>
    </source>
</evidence>
<keyword evidence="4" id="KW-0285">Flavoprotein</keyword>
<dbReference type="Gene3D" id="3.40.50.1820">
    <property type="entry name" value="alpha/beta hydrolase"/>
    <property type="match status" value="1"/>
</dbReference>
<dbReference type="EMBL" id="ML738705">
    <property type="protein sequence ID" value="KAE8158065.1"/>
    <property type="molecule type" value="Genomic_DNA"/>
</dbReference>
<keyword evidence="7" id="KW-0443">Lipid metabolism</keyword>
<dbReference type="GO" id="GO:0016995">
    <property type="term" value="F:cholesterol oxidase activity"/>
    <property type="evidence" value="ECO:0007669"/>
    <property type="project" value="UniProtKB-EC"/>
</dbReference>
<evidence type="ECO:0000313" key="19">
    <source>
        <dbReference type="EMBL" id="KAE8158065.1"/>
    </source>
</evidence>
<evidence type="ECO:0000256" key="14">
    <source>
        <dbReference type="ARBA" id="ARBA00049744"/>
    </source>
</evidence>
<accession>A0A5N6UHI3</accession>
<dbReference type="OrthoDB" id="9974421at2759"/>
<dbReference type="InterPro" id="IPR007867">
    <property type="entry name" value="GMC_OxRtase_C"/>
</dbReference>
<evidence type="ECO:0000256" key="12">
    <source>
        <dbReference type="ARBA" id="ARBA00049645"/>
    </source>
</evidence>
<dbReference type="Proteomes" id="UP000326950">
    <property type="component" value="Unassembled WGS sequence"/>
</dbReference>
<dbReference type="InterPro" id="IPR036188">
    <property type="entry name" value="FAD/NAD-bd_sf"/>
</dbReference>
<comment type="pathway">
    <text evidence="12">Steroid metabolism; cholesterol degradation.</text>
</comment>
<feature type="compositionally biased region" description="Basic and acidic residues" evidence="16">
    <location>
        <begin position="604"/>
        <end position="618"/>
    </location>
</feature>
<dbReference type="GO" id="GO:0050660">
    <property type="term" value="F:flavin adenine dinucleotide binding"/>
    <property type="evidence" value="ECO:0007669"/>
    <property type="project" value="InterPro"/>
</dbReference>
<name>A0A5N6UHI3_ASPTM</name>
<keyword evidence="17" id="KW-0812">Transmembrane</keyword>
<dbReference type="GO" id="GO:0004769">
    <property type="term" value="F:steroid Delta-isomerase activity"/>
    <property type="evidence" value="ECO:0007669"/>
    <property type="project" value="UniProtKB-EC"/>
</dbReference>
<keyword evidence="10" id="KW-0413">Isomerase</keyword>
<dbReference type="InterPro" id="IPR000172">
    <property type="entry name" value="GMC_OxRdtase_N"/>
</dbReference>
<feature type="domain" description="Rhodanese" evidence="18">
    <location>
        <begin position="32"/>
        <end position="69"/>
    </location>
</feature>
<evidence type="ECO:0000259" key="18">
    <source>
        <dbReference type="PROSITE" id="PS50206"/>
    </source>
</evidence>
<keyword evidence="9" id="KW-0753">Steroid metabolism</keyword>
<organism evidence="19 20">
    <name type="scientific">Aspergillus tamarii</name>
    <dbReference type="NCBI Taxonomy" id="41984"/>
    <lineage>
        <taxon>Eukaryota</taxon>
        <taxon>Fungi</taxon>
        <taxon>Dikarya</taxon>
        <taxon>Ascomycota</taxon>
        <taxon>Pezizomycotina</taxon>
        <taxon>Eurotiomycetes</taxon>
        <taxon>Eurotiomycetidae</taxon>
        <taxon>Eurotiales</taxon>
        <taxon>Aspergillaceae</taxon>
        <taxon>Aspergillus</taxon>
        <taxon>Aspergillus subgen. Circumdati</taxon>
    </lineage>
</organism>
<dbReference type="Pfam" id="PF05199">
    <property type="entry name" value="GMC_oxred_C"/>
    <property type="match status" value="1"/>
</dbReference>
<keyword evidence="20" id="KW-1185">Reference proteome</keyword>
<dbReference type="EC" id="1.1.3.6" evidence="13"/>
<dbReference type="AlphaFoldDB" id="A0A5N6UHI3"/>
<evidence type="ECO:0000256" key="15">
    <source>
        <dbReference type="ARBA" id="ARBA00049778"/>
    </source>
</evidence>
<keyword evidence="17" id="KW-0472">Membrane</keyword>
<feature type="compositionally biased region" description="Polar residues" evidence="16">
    <location>
        <begin position="591"/>
        <end position="603"/>
    </location>
</feature>
<evidence type="ECO:0000256" key="1">
    <source>
        <dbReference type="ARBA" id="ARBA00001974"/>
    </source>
</evidence>
<evidence type="ECO:0000256" key="7">
    <source>
        <dbReference type="ARBA" id="ARBA00023098"/>
    </source>
</evidence>
<comment type="cofactor">
    <cofactor evidence="1">
        <name>FAD</name>
        <dbReference type="ChEBI" id="CHEBI:57692"/>
    </cofactor>
</comment>
<dbReference type="PANTHER" id="PTHR47470">
    <property type="entry name" value="CHOLESTEROL OXIDASE"/>
    <property type="match status" value="1"/>
</dbReference>
<dbReference type="GO" id="GO:0008203">
    <property type="term" value="P:cholesterol metabolic process"/>
    <property type="evidence" value="ECO:0007669"/>
    <property type="project" value="UniProtKB-KW"/>
</dbReference>
<dbReference type="SUPFAM" id="SSF53474">
    <property type="entry name" value="alpha/beta-Hydrolases"/>
    <property type="match status" value="1"/>
</dbReference>
<evidence type="ECO:0000256" key="5">
    <source>
        <dbReference type="ARBA" id="ARBA00022827"/>
    </source>
</evidence>
<dbReference type="InterPro" id="IPR029058">
    <property type="entry name" value="AB_hydrolase_fold"/>
</dbReference>
<dbReference type="EC" id="5.3.3.1" evidence="11"/>
<comment type="similarity">
    <text evidence="2">Belongs to the GMC oxidoreductase family.</text>
</comment>
<evidence type="ECO:0000256" key="4">
    <source>
        <dbReference type="ARBA" id="ARBA00022630"/>
    </source>
</evidence>
<keyword evidence="3" id="KW-0153">Cholesterol metabolism</keyword>
<evidence type="ECO:0000256" key="17">
    <source>
        <dbReference type="SAM" id="Phobius"/>
    </source>
</evidence>
<evidence type="ECO:0000256" key="11">
    <source>
        <dbReference type="ARBA" id="ARBA00038856"/>
    </source>
</evidence>
<keyword evidence="8" id="KW-1207">Sterol metabolism</keyword>
<evidence type="ECO:0000256" key="13">
    <source>
        <dbReference type="ARBA" id="ARBA00049723"/>
    </source>
</evidence>
<dbReference type="InterPro" id="IPR001763">
    <property type="entry name" value="Rhodanese-like_dom"/>
</dbReference>
<dbReference type="InterPro" id="IPR052542">
    <property type="entry name" value="Cholesterol_Oxidase"/>
</dbReference>